<dbReference type="InterPro" id="IPR002347">
    <property type="entry name" value="SDR_fam"/>
</dbReference>
<dbReference type="Pfam" id="PF00106">
    <property type="entry name" value="adh_short"/>
    <property type="match status" value="1"/>
</dbReference>
<dbReference type="PANTHER" id="PTHR45458">
    <property type="entry name" value="SHORT-CHAIN DEHYDROGENASE/REDUCTASE SDR"/>
    <property type="match status" value="1"/>
</dbReference>
<protein>
    <submittedName>
        <fullName evidence="1">Uncharacterized protein</fullName>
    </submittedName>
</protein>
<gene>
    <name evidence="1" type="ORF">Daus18300_012937</name>
</gene>
<dbReference type="EMBL" id="JAWRVE010000187">
    <property type="protein sequence ID" value="KAL1850403.1"/>
    <property type="molecule type" value="Genomic_DNA"/>
</dbReference>
<dbReference type="PANTHER" id="PTHR45458:SF1">
    <property type="entry name" value="SHORT CHAIN DEHYDROGENASE"/>
    <property type="match status" value="1"/>
</dbReference>
<dbReference type="Proteomes" id="UP001583177">
    <property type="component" value="Unassembled WGS sequence"/>
</dbReference>
<evidence type="ECO:0000313" key="1">
    <source>
        <dbReference type="EMBL" id="KAL1850403.1"/>
    </source>
</evidence>
<name>A0ABR3W0X6_9PEZI</name>
<accession>A0ABR3W0X6</accession>
<sequence>MPTAVITGANSGIGHEFAKVLIKAGYDVHAVDVNDGEKLRSLGCTAFQLDVASEDSINRFKEHYGDRPLDLLLNVAGPATGVADPDHDSLTTLNKDSLSRTFSVNAFGPLLLTQALLPNILKSSQPRLGFVSSRVGSIADNGSGGNYAYRSSKTALNMICKNLSVELKAEGVVVVILHPGIVRTSLIPGTSDVPGAVNPDEAASKLYDILVSKGIEDTGKFWHREGEELPW</sequence>
<proteinExistence type="predicted"/>
<dbReference type="SUPFAM" id="SSF51735">
    <property type="entry name" value="NAD(P)-binding Rossmann-fold domains"/>
    <property type="match status" value="1"/>
</dbReference>
<reference evidence="1 2" key="1">
    <citation type="journal article" date="2024" name="IMA Fungus">
        <title>IMA Genome - F19 : A genome assembly and annotation guide to empower mycologists, including annotated draft genome sequences of Ceratocystis pirilliformis, Diaporthe australafricana, Fusarium ophioides, Paecilomyces lecythidis, and Sporothrix stenoceras.</title>
        <authorList>
            <person name="Aylward J."/>
            <person name="Wilson A.M."/>
            <person name="Visagie C.M."/>
            <person name="Spraker J."/>
            <person name="Barnes I."/>
            <person name="Buitendag C."/>
            <person name="Ceriani C."/>
            <person name="Del Mar Angel L."/>
            <person name="du Plessis D."/>
            <person name="Fuchs T."/>
            <person name="Gasser K."/>
            <person name="Kramer D."/>
            <person name="Li W."/>
            <person name="Munsamy K."/>
            <person name="Piso A."/>
            <person name="Price J.L."/>
            <person name="Sonnekus B."/>
            <person name="Thomas C."/>
            <person name="van der Nest A."/>
            <person name="van Dijk A."/>
            <person name="van Heerden A."/>
            <person name="van Vuuren N."/>
            <person name="Yilmaz N."/>
            <person name="Duong T.A."/>
            <person name="van der Merwe N.A."/>
            <person name="Wingfield M.J."/>
            <person name="Wingfield B.D."/>
        </authorList>
    </citation>
    <scope>NUCLEOTIDE SEQUENCE [LARGE SCALE GENOMIC DNA]</scope>
    <source>
        <strain evidence="1 2">CMW 18300</strain>
    </source>
</reference>
<dbReference type="InterPro" id="IPR036291">
    <property type="entry name" value="NAD(P)-bd_dom_sf"/>
</dbReference>
<dbReference type="PRINTS" id="PR00081">
    <property type="entry name" value="GDHRDH"/>
</dbReference>
<dbReference type="CDD" id="cd05325">
    <property type="entry name" value="carb_red_sniffer_like_SDR_c"/>
    <property type="match status" value="1"/>
</dbReference>
<dbReference type="Gene3D" id="3.40.50.720">
    <property type="entry name" value="NAD(P)-binding Rossmann-like Domain"/>
    <property type="match status" value="1"/>
</dbReference>
<dbReference type="InterPro" id="IPR052184">
    <property type="entry name" value="SDR_enzymes"/>
</dbReference>
<evidence type="ECO:0000313" key="2">
    <source>
        <dbReference type="Proteomes" id="UP001583177"/>
    </source>
</evidence>
<comment type="caution">
    <text evidence="1">The sequence shown here is derived from an EMBL/GenBank/DDBJ whole genome shotgun (WGS) entry which is preliminary data.</text>
</comment>
<organism evidence="1 2">
    <name type="scientific">Diaporthe australafricana</name>
    <dbReference type="NCBI Taxonomy" id="127596"/>
    <lineage>
        <taxon>Eukaryota</taxon>
        <taxon>Fungi</taxon>
        <taxon>Dikarya</taxon>
        <taxon>Ascomycota</taxon>
        <taxon>Pezizomycotina</taxon>
        <taxon>Sordariomycetes</taxon>
        <taxon>Sordariomycetidae</taxon>
        <taxon>Diaporthales</taxon>
        <taxon>Diaporthaceae</taxon>
        <taxon>Diaporthe</taxon>
    </lineage>
</organism>
<keyword evidence="2" id="KW-1185">Reference proteome</keyword>